<comment type="subcellular location">
    <subcellularLocation>
        <location evidence="1">Cell membrane</location>
        <topology evidence="1">Multi-pass membrane protein</topology>
    </subcellularLocation>
</comment>
<evidence type="ECO:0000256" key="3">
    <source>
        <dbReference type="ARBA" id="ARBA00022692"/>
    </source>
</evidence>
<feature type="transmembrane region" description="Helical" evidence="6">
    <location>
        <begin position="344"/>
        <end position="364"/>
    </location>
</feature>
<name>A0ABS2DL10_9BACI</name>
<comment type="caution">
    <text evidence="7">The sequence shown here is derived from an EMBL/GenBank/DDBJ whole genome shotgun (WGS) entry which is preliminary data.</text>
</comment>
<feature type="transmembrane region" description="Helical" evidence="6">
    <location>
        <begin position="157"/>
        <end position="175"/>
    </location>
</feature>
<keyword evidence="5 6" id="KW-0472">Membrane</keyword>
<dbReference type="Proteomes" id="UP001518925">
    <property type="component" value="Unassembled WGS sequence"/>
</dbReference>
<dbReference type="PANTHER" id="PTHR30250">
    <property type="entry name" value="PST FAMILY PREDICTED COLANIC ACID TRANSPORTER"/>
    <property type="match status" value="1"/>
</dbReference>
<proteinExistence type="predicted"/>
<feature type="transmembrane region" description="Helical" evidence="6">
    <location>
        <begin position="376"/>
        <end position="397"/>
    </location>
</feature>
<dbReference type="Pfam" id="PF01554">
    <property type="entry name" value="MatE"/>
    <property type="match status" value="1"/>
</dbReference>
<feature type="transmembrane region" description="Helical" evidence="6">
    <location>
        <begin position="433"/>
        <end position="451"/>
    </location>
</feature>
<feature type="transmembrane region" description="Helical" evidence="6">
    <location>
        <begin position="12"/>
        <end position="29"/>
    </location>
</feature>
<feature type="transmembrane region" description="Helical" evidence="6">
    <location>
        <begin position="305"/>
        <end position="324"/>
    </location>
</feature>
<evidence type="ECO:0000313" key="8">
    <source>
        <dbReference type="Proteomes" id="UP001518925"/>
    </source>
</evidence>
<feature type="transmembrane region" description="Helical" evidence="6">
    <location>
        <begin position="223"/>
        <end position="240"/>
    </location>
</feature>
<feature type="transmembrane region" description="Helical" evidence="6">
    <location>
        <begin position="260"/>
        <end position="284"/>
    </location>
</feature>
<gene>
    <name evidence="7" type="ORF">JR050_15615</name>
</gene>
<feature type="transmembrane region" description="Helical" evidence="6">
    <location>
        <begin position="181"/>
        <end position="202"/>
    </location>
</feature>
<keyword evidence="2" id="KW-1003">Cell membrane</keyword>
<dbReference type="EMBL" id="JAFELM010000039">
    <property type="protein sequence ID" value="MBM6619096.1"/>
    <property type="molecule type" value="Genomic_DNA"/>
</dbReference>
<feature type="transmembrane region" description="Helical" evidence="6">
    <location>
        <begin position="85"/>
        <end position="106"/>
    </location>
</feature>
<evidence type="ECO:0000256" key="6">
    <source>
        <dbReference type="SAM" id="Phobius"/>
    </source>
</evidence>
<protein>
    <submittedName>
        <fullName evidence="7">Oligosaccharide flippase family protein</fullName>
    </submittedName>
</protein>
<evidence type="ECO:0000256" key="2">
    <source>
        <dbReference type="ARBA" id="ARBA00022475"/>
    </source>
</evidence>
<keyword evidence="3 6" id="KW-0812">Transmembrane</keyword>
<dbReference type="InterPro" id="IPR050833">
    <property type="entry name" value="Poly_Biosynth_Transport"/>
</dbReference>
<accession>A0ABS2DL10</accession>
<keyword evidence="4 6" id="KW-1133">Transmembrane helix</keyword>
<reference evidence="7 8" key="1">
    <citation type="submission" date="2021-02" db="EMBL/GenBank/DDBJ databases">
        <title>Bacillus sp. RD4P76, an endophyte from a halophyte.</title>
        <authorList>
            <person name="Sun J.-Q."/>
        </authorList>
    </citation>
    <scope>NUCLEOTIDE SEQUENCE [LARGE SCALE GENOMIC DNA]</scope>
    <source>
        <strain evidence="7 8">RD4P76</strain>
    </source>
</reference>
<keyword evidence="8" id="KW-1185">Reference proteome</keyword>
<feature type="transmembrane region" description="Helical" evidence="6">
    <location>
        <begin position="463"/>
        <end position="485"/>
    </location>
</feature>
<dbReference type="PANTHER" id="PTHR30250:SF26">
    <property type="entry name" value="PSMA PROTEIN"/>
    <property type="match status" value="1"/>
</dbReference>
<feature type="transmembrane region" description="Helical" evidence="6">
    <location>
        <begin position="35"/>
        <end position="55"/>
    </location>
</feature>
<sequence>MYKNILANILGRLWSMFSIYFFIPLYIYFLGEEAFGLITFFATLQTVLNILGMGLSKTLRRVFASGEDTNKNNLYKYRMMRSIELIYVGIALFIIFICSISANLIANEWLKVGTIDINSVEFTIRLMGISIGLQLLASLYSGCLFGMEYQVRANAYIIGWSIFKNAGAVLLIWLIDPQIRLFYSWHIISDLLYLLILRFTVIKLLNKNIKLTWTINDFKNVKDIWKFSTGLIVISIGYVLNTQLDKTIISKYMPLVTLGAYNIAFTLGSLTSVFTSAIATAAFSRFTQYYTLGRKKDLRESFLRFNKSVGLSVIVLGVFIAVFSKEILLLWTGNPQIVQVINSSSFYIIIGTTFLSLQIIPYEYMLSVGNTKVNNILTFSSVPYVLLVTPLLIINFGILGASISWFIQMILSTFLYLFFIHSKYIGENNTLKWLFSETVLPMVITLLIAFGSKELIKIFNLNLFLTLISAILLGLVTIIFIYSIFNREMLSSILNIIIKSRKEVNR</sequence>
<feature type="transmembrane region" description="Helical" evidence="6">
    <location>
        <begin position="126"/>
        <end position="145"/>
    </location>
</feature>
<dbReference type="RefSeq" id="WP_204204454.1">
    <property type="nucleotide sequence ID" value="NZ_JAFELM010000039.1"/>
</dbReference>
<evidence type="ECO:0000313" key="7">
    <source>
        <dbReference type="EMBL" id="MBM6619096.1"/>
    </source>
</evidence>
<evidence type="ECO:0000256" key="4">
    <source>
        <dbReference type="ARBA" id="ARBA00022989"/>
    </source>
</evidence>
<feature type="transmembrane region" description="Helical" evidence="6">
    <location>
        <begin position="403"/>
        <end position="421"/>
    </location>
</feature>
<evidence type="ECO:0000256" key="1">
    <source>
        <dbReference type="ARBA" id="ARBA00004651"/>
    </source>
</evidence>
<dbReference type="InterPro" id="IPR002528">
    <property type="entry name" value="MATE_fam"/>
</dbReference>
<evidence type="ECO:0000256" key="5">
    <source>
        <dbReference type="ARBA" id="ARBA00023136"/>
    </source>
</evidence>
<organism evidence="7 8">
    <name type="scientific">Bacillus suaedaesalsae</name>
    <dbReference type="NCBI Taxonomy" id="2810349"/>
    <lineage>
        <taxon>Bacteria</taxon>
        <taxon>Bacillati</taxon>
        <taxon>Bacillota</taxon>
        <taxon>Bacilli</taxon>
        <taxon>Bacillales</taxon>
        <taxon>Bacillaceae</taxon>
        <taxon>Bacillus</taxon>
    </lineage>
</organism>